<evidence type="ECO:0000256" key="3">
    <source>
        <dbReference type="SAM" id="Phobius"/>
    </source>
</evidence>
<evidence type="ECO:0000256" key="1">
    <source>
        <dbReference type="ARBA" id="ARBA00004127"/>
    </source>
</evidence>
<dbReference type="AlphaFoldDB" id="A0A4S3B3C6"/>
<feature type="transmembrane region" description="Helical" evidence="3">
    <location>
        <begin position="218"/>
        <end position="236"/>
    </location>
</feature>
<dbReference type="InterPro" id="IPR000620">
    <property type="entry name" value="EamA_dom"/>
</dbReference>
<feature type="transmembrane region" description="Helical" evidence="3">
    <location>
        <begin position="273"/>
        <end position="293"/>
    </location>
</feature>
<dbReference type="InterPro" id="IPR037185">
    <property type="entry name" value="EmrE-like"/>
</dbReference>
<feature type="transmembrane region" description="Helical" evidence="3">
    <location>
        <begin position="7"/>
        <end position="29"/>
    </location>
</feature>
<keyword evidence="3" id="KW-0472">Membrane</keyword>
<dbReference type="OrthoDB" id="9810818at2"/>
<keyword evidence="6" id="KW-1185">Reference proteome</keyword>
<dbReference type="EMBL" id="SDGV01000010">
    <property type="protein sequence ID" value="THB61644.1"/>
    <property type="molecule type" value="Genomic_DNA"/>
</dbReference>
<keyword evidence="3" id="KW-1133">Transmembrane helix</keyword>
<dbReference type="Proteomes" id="UP000310506">
    <property type="component" value="Unassembled WGS sequence"/>
</dbReference>
<dbReference type="PANTHER" id="PTHR22911">
    <property type="entry name" value="ACYL-MALONYL CONDENSING ENZYME-RELATED"/>
    <property type="match status" value="1"/>
</dbReference>
<evidence type="ECO:0000313" key="5">
    <source>
        <dbReference type="EMBL" id="THB61644.1"/>
    </source>
</evidence>
<feature type="transmembrane region" description="Helical" evidence="3">
    <location>
        <begin position="188"/>
        <end position="206"/>
    </location>
</feature>
<gene>
    <name evidence="5" type="ORF">ESZ54_04120</name>
</gene>
<comment type="caution">
    <text evidence="5">The sequence shown here is derived from an EMBL/GenBank/DDBJ whole genome shotgun (WGS) entry which is preliminary data.</text>
</comment>
<sequence length="307" mass="33758">MTGKQKGFFYVILGSMLWGASGTAAQFFFQENDVSTQWVVGARLLTAGLLLMIWTLVKTPDQIKELLKNKKDFIRLLLFGFCGVLPAQFTYFMSIRYGNAPTATVLQFLSPLFILFYLSLKNKELPRKIETFSVFLSLLGTFLLVTQGKLGQLALAPAAVIWGVLAGVSAASYTLLPRDLLKKYDVGLVTGGAMFLTGLAFLPLMISTPIPAITVNGWLTLAYIIVGGTMFSFLFYTKSLNYLEPTVTSMLSSFEPLTATVLAMVLLGTKFSIIEALGATMILSTTFIQAISARMAQKKWNVKKLED</sequence>
<protein>
    <submittedName>
        <fullName evidence="5">EamA/RhaT family transporter</fullName>
    </submittedName>
</protein>
<comment type="subcellular location">
    <subcellularLocation>
        <location evidence="1">Endomembrane system</location>
        <topology evidence="1">Multi-pass membrane protein</topology>
    </subcellularLocation>
</comment>
<feature type="domain" description="EamA" evidence="4">
    <location>
        <begin position="159"/>
        <end position="287"/>
    </location>
</feature>
<evidence type="ECO:0000256" key="2">
    <source>
        <dbReference type="ARBA" id="ARBA00007362"/>
    </source>
</evidence>
<dbReference type="GO" id="GO:0016020">
    <property type="term" value="C:membrane"/>
    <property type="evidence" value="ECO:0007669"/>
    <property type="project" value="InterPro"/>
</dbReference>
<organism evidence="5 6">
    <name type="scientific">Vagococcus silagei</name>
    <dbReference type="NCBI Taxonomy" id="2508885"/>
    <lineage>
        <taxon>Bacteria</taxon>
        <taxon>Bacillati</taxon>
        <taxon>Bacillota</taxon>
        <taxon>Bacilli</taxon>
        <taxon>Lactobacillales</taxon>
        <taxon>Enterococcaceae</taxon>
        <taxon>Vagococcus</taxon>
    </lineage>
</organism>
<name>A0A4S3B3C6_9ENTE</name>
<dbReference type="Pfam" id="PF00892">
    <property type="entry name" value="EamA"/>
    <property type="match status" value="2"/>
</dbReference>
<dbReference type="SUPFAM" id="SSF103481">
    <property type="entry name" value="Multidrug resistance efflux transporter EmrE"/>
    <property type="match status" value="2"/>
</dbReference>
<proteinExistence type="inferred from homology"/>
<feature type="transmembrane region" description="Helical" evidence="3">
    <location>
        <begin position="100"/>
        <end position="120"/>
    </location>
</feature>
<dbReference type="RefSeq" id="WP_136136416.1">
    <property type="nucleotide sequence ID" value="NZ_SDGV01000010.1"/>
</dbReference>
<feature type="transmembrane region" description="Helical" evidence="3">
    <location>
        <begin position="154"/>
        <end position="176"/>
    </location>
</feature>
<evidence type="ECO:0000259" key="4">
    <source>
        <dbReference type="Pfam" id="PF00892"/>
    </source>
</evidence>
<accession>A0A4S3B3C6</accession>
<comment type="similarity">
    <text evidence="2">Belongs to the EamA transporter family.</text>
</comment>
<feature type="transmembrane region" description="Helical" evidence="3">
    <location>
        <begin position="35"/>
        <end position="56"/>
    </location>
</feature>
<evidence type="ECO:0000313" key="6">
    <source>
        <dbReference type="Proteomes" id="UP000310506"/>
    </source>
</evidence>
<feature type="domain" description="EamA" evidence="4">
    <location>
        <begin position="6"/>
        <end position="145"/>
    </location>
</feature>
<reference evidence="5 6" key="1">
    <citation type="submission" date="2019-01" db="EMBL/GenBank/DDBJ databases">
        <title>Vagococcus silagei sp. nov. isolated from brewer's grain.</title>
        <authorList>
            <person name="Guu J.-R."/>
        </authorList>
    </citation>
    <scope>NUCLEOTIDE SEQUENCE [LARGE SCALE GENOMIC DNA]</scope>
    <source>
        <strain evidence="5 6">2B-2</strain>
    </source>
</reference>
<dbReference type="PANTHER" id="PTHR22911:SF79">
    <property type="entry name" value="MOBA-LIKE NTP TRANSFERASE DOMAIN-CONTAINING PROTEIN"/>
    <property type="match status" value="1"/>
</dbReference>
<keyword evidence="3" id="KW-0812">Transmembrane</keyword>
<feature type="transmembrane region" description="Helical" evidence="3">
    <location>
        <begin position="76"/>
        <end position="94"/>
    </location>
</feature>